<accession>A0A078FAR3</accession>
<gene>
    <name evidence="2" type="primary">BnaC05g03450D</name>
    <name evidence="1" type="ORF">DARMORV10_C05P03690.1</name>
    <name evidence="2" type="ORF">GSBRNA2T00031904001</name>
</gene>
<proteinExistence type="predicted"/>
<sequence length="67" mass="7687">MLLLEEYLSFHLPRSVSCRDTTQFCCELSPSPSSYSTVASYHNSVLLFSLTWRLATHAMLEKIQMSQ</sequence>
<dbReference type="AlphaFoldDB" id="A0A078FAR3"/>
<dbReference type="Gramene" id="CDY10102">
    <property type="protein sequence ID" value="CDY10102"/>
    <property type="gene ID" value="GSBRNA2T00031904001"/>
</dbReference>
<reference evidence="2 3" key="1">
    <citation type="journal article" date="2014" name="Science">
        <title>Plant genetics. Early allopolyploid evolution in the post-Neolithic Brassica napus oilseed genome.</title>
        <authorList>
            <person name="Chalhoub B."/>
            <person name="Denoeud F."/>
            <person name="Liu S."/>
            <person name="Parkin I.A."/>
            <person name="Tang H."/>
            <person name="Wang X."/>
            <person name="Chiquet J."/>
            <person name="Belcram H."/>
            <person name="Tong C."/>
            <person name="Samans B."/>
            <person name="Correa M."/>
            <person name="Da Silva C."/>
            <person name="Just J."/>
            <person name="Falentin C."/>
            <person name="Koh C.S."/>
            <person name="Le Clainche I."/>
            <person name="Bernard M."/>
            <person name="Bento P."/>
            <person name="Noel B."/>
            <person name="Labadie K."/>
            <person name="Alberti A."/>
            <person name="Charles M."/>
            <person name="Arnaud D."/>
            <person name="Guo H."/>
            <person name="Daviaud C."/>
            <person name="Alamery S."/>
            <person name="Jabbari K."/>
            <person name="Zhao M."/>
            <person name="Edger P.P."/>
            <person name="Chelaifa H."/>
            <person name="Tack D."/>
            <person name="Lassalle G."/>
            <person name="Mestiri I."/>
            <person name="Schnel N."/>
            <person name="Le Paslier M.C."/>
            <person name="Fan G."/>
            <person name="Renault V."/>
            <person name="Bayer P.E."/>
            <person name="Golicz A.A."/>
            <person name="Manoli S."/>
            <person name="Lee T.H."/>
            <person name="Thi V.H."/>
            <person name="Chalabi S."/>
            <person name="Hu Q."/>
            <person name="Fan C."/>
            <person name="Tollenaere R."/>
            <person name="Lu Y."/>
            <person name="Battail C."/>
            <person name="Shen J."/>
            <person name="Sidebottom C.H."/>
            <person name="Wang X."/>
            <person name="Canaguier A."/>
            <person name="Chauveau A."/>
            <person name="Berard A."/>
            <person name="Deniot G."/>
            <person name="Guan M."/>
            <person name="Liu Z."/>
            <person name="Sun F."/>
            <person name="Lim Y.P."/>
            <person name="Lyons E."/>
            <person name="Town C.D."/>
            <person name="Bancroft I."/>
            <person name="Wang X."/>
            <person name="Meng J."/>
            <person name="Ma J."/>
            <person name="Pires J.C."/>
            <person name="King G.J."/>
            <person name="Brunel D."/>
            <person name="Delourme R."/>
            <person name="Renard M."/>
            <person name="Aury J.M."/>
            <person name="Adams K.L."/>
            <person name="Batley J."/>
            <person name="Snowdon R.J."/>
            <person name="Tost J."/>
            <person name="Edwards D."/>
            <person name="Zhou Y."/>
            <person name="Hua W."/>
            <person name="Sharpe A.G."/>
            <person name="Paterson A.H."/>
            <person name="Guan C."/>
            <person name="Wincker P."/>
        </authorList>
    </citation>
    <scope>NUCLEOTIDE SEQUENCE [LARGE SCALE GENOMIC DNA]</scope>
    <source>
        <strain evidence="3">cv. Darmor-bzh</strain>
    </source>
</reference>
<dbReference type="PaxDb" id="3708-A0A078FAR3"/>
<protein>
    <submittedName>
        <fullName evidence="1">(rape) hypothetical protein</fullName>
    </submittedName>
    <submittedName>
        <fullName evidence="2">BnaC05g03450D protein</fullName>
    </submittedName>
</protein>
<evidence type="ECO:0000313" key="3">
    <source>
        <dbReference type="Proteomes" id="UP000028999"/>
    </source>
</evidence>
<reference evidence="1" key="3">
    <citation type="submission" date="2021-01" db="EMBL/GenBank/DDBJ databases">
        <authorList>
            <consortium name="Genoscope - CEA"/>
            <person name="William W."/>
        </authorList>
    </citation>
    <scope>NUCLEOTIDE SEQUENCE</scope>
</reference>
<organism evidence="2 3">
    <name type="scientific">Brassica napus</name>
    <name type="common">Rape</name>
    <dbReference type="NCBI Taxonomy" id="3708"/>
    <lineage>
        <taxon>Eukaryota</taxon>
        <taxon>Viridiplantae</taxon>
        <taxon>Streptophyta</taxon>
        <taxon>Embryophyta</taxon>
        <taxon>Tracheophyta</taxon>
        <taxon>Spermatophyta</taxon>
        <taxon>Magnoliopsida</taxon>
        <taxon>eudicotyledons</taxon>
        <taxon>Gunneridae</taxon>
        <taxon>Pentapetalae</taxon>
        <taxon>rosids</taxon>
        <taxon>malvids</taxon>
        <taxon>Brassicales</taxon>
        <taxon>Brassicaceae</taxon>
        <taxon>Brassiceae</taxon>
        <taxon>Brassica</taxon>
    </lineage>
</organism>
<reference evidence="2" key="2">
    <citation type="submission" date="2014-06" db="EMBL/GenBank/DDBJ databases">
        <authorList>
            <person name="Genoscope - CEA"/>
        </authorList>
    </citation>
    <scope>NUCLEOTIDE SEQUENCE</scope>
</reference>
<keyword evidence="3" id="KW-1185">Reference proteome</keyword>
<dbReference type="Proteomes" id="UP000028999">
    <property type="component" value="Unassembled WGS sequence"/>
</dbReference>
<dbReference type="EMBL" id="LK032001">
    <property type="protein sequence ID" value="CDY10102.1"/>
    <property type="molecule type" value="Genomic_DNA"/>
</dbReference>
<dbReference type="EMBL" id="HG994369">
    <property type="protein sequence ID" value="CAF1923826.1"/>
    <property type="molecule type" value="Genomic_DNA"/>
</dbReference>
<dbReference type="Proteomes" id="UP001295469">
    <property type="component" value="Chromosome C05"/>
</dbReference>
<name>A0A078FAR3_BRANA</name>
<evidence type="ECO:0000313" key="2">
    <source>
        <dbReference type="EMBL" id="CDY10102.1"/>
    </source>
</evidence>
<evidence type="ECO:0000313" key="1">
    <source>
        <dbReference type="EMBL" id="CAF1923826.1"/>
    </source>
</evidence>